<evidence type="ECO:0000259" key="1">
    <source>
        <dbReference type="Pfam" id="PF25794"/>
    </source>
</evidence>
<dbReference type="Proteomes" id="UP001159427">
    <property type="component" value="Unassembled WGS sequence"/>
</dbReference>
<dbReference type="InterPro" id="IPR036890">
    <property type="entry name" value="HATPase_C_sf"/>
</dbReference>
<name>A0ABN8R5E0_9CNID</name>
<gene>
    <name evidence="2" type="ORF">PEVE_00008840</name>
</gene>
<dbReference type="Gene3D" id="3.30.565.10">
    <property type="entry name" value="Histidine kinase-like ATPase, C-terminal domain"/>
    <property type="match status" value="1"/>
</dbReference>
<keyword evidence="3" id="KW-1185">Reference proteome</keyword>
<dbReference type="EMBL" id="CALNXI010001600">
    <property type="protein sequence ID" value="CAH3173023.1"/>
    <property type="molecule type" value="Genomic_DNA"/>
</dbReference>
<feature type="domain" description="Sacsin/Nov" evidence="1">
    <location>
        <begin position="15"/>
        <end position="254"/>
    </location>
</feature>
<dbReference type="InterPro" id="IPR052972">
    <property type="entry name" value="Sacsin_chaperone_reg"/>
</dbReference>
<organism evidence="2 3">
    <name type="scientific">Porites evermanni</name>
    <dbReference type="NCBI Taxonomy" id="104178"/>
    <lineage>
        <taxon>Eukaryota</taxon>
        <taxon>Metazoa</taxon>
        <taxon>Cnidaria</taxon>
        <taxon>Anthozoa</taxon>
        <taxon>Hexacorallia</taxon>
        <taxon>Scleractinia</taxon>
        <taxon>Fungiina</taxon>
        <taxon>Poritidae</taxon>
        <taxon>Porites</taxon>
    </lineage>
</organism>
<sequence>MADSDDEDFDLIQPSLIQQLRKILDEYPDDGQVLKELIQNAEDADATQVKFLHDKHSYGTDKLYNEELAKFQGPALYAFNNSKFTKEDWRGIRLVCDSIKVEDPMKVGRFGLGFKSVFHMTDLPSLISDSWIGFIDPHGVHFSDRRRIRTGKYWRFDEDRASIDVFSDQFLPYKGIFNCTDEVFSQGYYDGTLFRFPFRQETSDLSETLYNADKMTTLFDSFKADAPLILLFLQSLESVELYTGEESESNPRRIFQVKIAEKCLTTVRGKRKEFLEKITPGKVMPKPVTVSYPITIETINFETH</sequence>
<dbReference type="PANTHER" id="PTHR15600">
    <property type="entry name" value="SACSIN"/>
    <property type="match status" value="1"/>
</dbReference>
<comment type="caution">
    <text evidence="2">The sequence shown here is derived from an EMBL/GenBank/DDBJ whole genome shotgun (WGS) entry which is preliminary data.</text>
</comment>
<evidence type="ECO:0000313" key="3">
    <source>
        <dbReference type="Proteomes" id="UP001159427"/>
    </source>
</evidence>
<dbReference type="PANTHER" id="PTHR15600:SF42">
    <property type="entry name" value="SACSIN"/>
    <property type="match status" value="1"/>
</dbReference>
<accession>A0ABN8R5E0</accession>
<dbReference type="InterPro" id="IPR058210">
    <property type="entry name" value="SACS/Nov_dom"/>
</dbReference>
<dbReference type="SUPFAM" id="SSF55874">
    <property type="entry name" value="ATPase domain of HSP90 chaperone/DNA topoisomerase II/histidine kinase"/>
    <property type="match status" value="1"/>
</dbReference>
<evidence type="ECO:0000313" key="2">
    <source>
        <dbReference type="EMBL" id="CAH3173023.1"/>
    </source>
</evidence>
<proteinExistence type="predicted"/>
<reference evidence="2 3" key="1">
    <citation type="submission" date="2022-05" db="EMBL/GenBank/DDBJ databases">
        <authorList>
            <consortium name="Genoscope - CEA"/>
            <person name="William W."/>
        </authorList>
    </citation>
    <scope>NUCLEOTIDE SEQUENCE [LARGE SCALE GENOMIC DNA]</scope>
</reference>
<dbReference type="NCBIfam" id="NF047352">
    <property type="entry name" value="P_loop_sacsin"/>
    <property type="match status" value="1"/>
</dbReference>
<dbReference type="Pfam" id="PF25794">
    <property type="entry name" value="SACS"/>
    <property type="match status" value="1"/>
</dbReference>
<protein>
    <recommendedName>
        <fullName evidence="1">Sacsin/Nov domain-containing protein</fullName>
    </recommendedName>
</protein>